<dbReference type="AlphaFoldDB" id="A0AAW2VWL8"/>
<reference evidence="1" key="1">
    <citation type="submission" date="2020-06" db="EMBL/GenBank/DDBJ databases">
        <authorList>
            <person name="Li T."/>
            <person name="Hu X."/>
            <person name="Zhang T."/>
            <person name="Song X."/>
            <person name="Zhang H."/>
            <person name="Dai N."/>
            <person name="Sheng W."/>
            <person name="Hou X."/>
            <person name="Wei L."/>
        </authorList>
    </citation>
    <scope>NUCLEOTIDE SEQUENCE</scope>
    <source>
        <strain evidence="1">KEN1</strain>
        <tissue evidence="1">Leaf</tissue>
    </source>
</reference>
<sequence length="165" mass="17547">MDPTGHWLNHCWAALAKVVKKTRYLIPLVYLCKRVVFSKRERCSRGSVMPSYSTITGLQKFARSSFAITASVKQTWTPCLSSSGASSGTGHPRGLSEGTRNRQALWKDLLRSQQGSPCLLFAGATGTGMSPSASSLGASTSDGVVTRAGGKPPLAFELLLRLSAG</sequence>
<dbReference type="EMBL" id="JACGWN010000009">
    <property type="protein sequence ID" value="KAL0433693.1"/>
    <property type="molecule type" value="Genomic_DNA"/>
</dbReference>
<gene>
    <name evidence="1" type="ORF">Slati_2703600</name>
</gene>
<comment type="caution">
    <text evidence="1">The sequence shown here is derived from an EMBL/GenBank/DDBJ whole genome shotgun (WGS) entry which is preliminary data.</text>
</comment>
<proteinExistence type="predicted"/>
<name>A0AAW2VWL8_9LAMI</name>
<evidence type="ECO:0000313" key="1">
    <source>
        <dbReference type="EMBL" id="KAL0433693.1"/>
    </source>
</evidence>
<reference evidence="1" key="2">
    <citation type="journal article" date="2024" name="Plant">
        <title>Genomic evolution and insights into agronomic trait innovations of Sesamum species.</title>
        <authorList>
            <person name="Miao H."/>
            <person name="Wang L."/>
            <person name="Qu L."/>
            <person name="Liu H."/>
            <person name="Sun Y."/>
            <person name="Le M."/>
            <person name="Wang Q."/>
            <person name="Wei S."/>
            <person name="Zheng Y."/>
            <person name="Lin W."/>
            <person name="Duan Y."/>
            <person name="Cao H."/>
            <person name="Xiong S."/>
            <person name="Wang X."/>
            <person name="Wei L."/>
            <person name="Li C."/>
            <person name="Ma Q."/>
            <person name="Ju M."/>
            <person name="Zhao R."/>
            <person name="Li G."/>
            <person name="Mu C."/>
            <person name="Tian Q."/>
            <person name="Mei H."/>
            <person name="Zhang T."/>
            <person name="Gao T."/>
            <person name="Zhang H."/>
        </authorList>
    </citation>
    <scope>NUCLEOTIDE SEQUENCE</scope>
    <source>
        <strain evidence="1">KEN1</strain>
    </source>
</reference>
<organism evidence="1">
    <name type="scientific">Sesamum latifolium</name>
    <dbReference type="NCBI Taxonomy" id="2727402"/>
    <lineage>
        <taxon>Eukaryota</taxon>
        <taxon>Viridiplantae</taxon>
        <taxon>Streptophyta</taxon>
        <taxon>Embryophyta</taxon>
        <taxon>Tracheophyta</taxon>
        <taxon>Spermatophyta</taxon>
        <taxon>Magnoliopsida</taxon>
        <taxon>eudicotyledons</taxon>
        <taxon>Gunneridae</taxon>
        <taxon>Pentapetalae</taxon>
        <taxon>asterids</taxon>
        <taxon>lamiids</taxon>
        <taxon>Lamiales</taxon>
        <taxon>Pedaliaceae</taxon>
        <taxon>Sesamum</taxon>
    </lineage>
</organism>
<accession>A0AAW2VWL8</accession>
<protein>
    <submittedName>
        <fullName evidence="1">Uncharacterized protein</fullName>
    </submittedName>
</protein>